<evidence type="ECO:0000313" key="5">
    <source>
        <dbReference type="WBParaSite" id="maker-unitig_15996-snap-gene-0.1-mRNA-1"/>
    </source>
</evidence>
<keyword evidence="2" id="KW-1133">Transmembrane helix</keyword>
<keyword evidence="4" id="KW-1185">Reference proteome</keyword>
<dbReference type="Pfam" id="PF06094">
    <property type="entry name" value="GGACT"/>
    <property type="match status" value="1"/>
</dbReference>
<evidence type="ECO:0000256" key="1">
    <source>
        <dbReference type="SAM" id="MobiDB-lite"/>
    </source>
</evidence>
<evidence type="ECO:0000313" key="4">
    <source>
        <dbReference type="Proteomes" id="UP000095280"/>
    </source>
</evidence>
<proteinExistence type="predicted"/>
<reference evidence="5" key="1">
    <citation type="submission" date="2016-11" db="UniProtKB">
        <authorList>
            <consortium name="WormBaseParasite"/>
        </authorList>
    </citation>
    <scope>IDENTIFICATION</scope>
</reference>
<keyword evidence="2" id="KW-0812">Transmembrane</keyword>
<dbReference type="InterPro" id="IPR013024">
    <property type="entry name" value="GGCT-like"/>
</dbReference>
<dbReference type="Gene3D" id="3.10.490.10">
    <property type="entry name" value="Gamma-glutamyl cyclotransferase-like"/>
    <property type="match status" value="1"/>
</dbReference>
<dbReference type="CDD" id="cd06661">
    <property type="entry name" value="GGCT_like"/>
    <property type="match status" value="1"/>
</dbReference>
<protein>
    <submittedName>
        <fullName evidence="5">GGACT domain-containing protein</fullName>
    </submittedName>
</protein>
<keyword evidence="2" id="KW-0472">Membrane</keyword>
<dbReference type="SUPFAM" id="SSF110857">
    <property type="entry name" value="Gamma-glutamyl cyclotransferase-like"/>
    <property type="match status" value="1"/>
</dbReference>
<accession>A0A1I8F2M1</accession>
<dbReference type="WBParaSite" id="maker-unitig_15996-snap-gene-0.1-mRNA-1">
    <property type="protein sequence ID" value="maker-unitig_15996-snap-gene-0.1-mRNA-1"/>
    <property type="gene ID" value="maker-unitig_15996-snap-gene-0.1"/>
</dbReference>
<feature type="transmembrane region" description="Helical" evidence="2">
    <location>
        <begin position="147"/>
        <end position="169"/>
    </location>
</feature>
<feature type="domain" description="Gamma-glutamylcyclotransferase AIG2-like" evidence="3">
    <location>
        <begin position="11"/>
        <end position="58"/>
    </location>
</feature>
<dbReference type="InterPro" id="IPR036568">
    <property type="entry name" value="GGCT-like_sf"/>
</dbReference>
<evidence type="ECO:0000259" key="3">
    <source>
        <dbReference type="Pfam" id="PF06094"/>
    </source>
</evidence>
<sequence length="245" mass="27304">MPRSGSPGYWEVYSVNSEQLKNLDHLEMHPHVYERREMIVNLTQSSAAVDTSCLSYFLVRSLPKLLELPHLDCFVDGVNGRWYVNPQLRTGEPFRFEVQLPPEGTQEEVSALLRPARSLSSCLCYWPWRAYSAGLRCAPAESKRLCYTWAALLLLAGTSLFLGAACFAGRDSALRVVERNFQLVRDCRTDWLVDRLQTELNCSGWNFTTAHRSVCPQSSSAGAAGVLGDKDGNGSVVTPAVTQKK</sequence>
<dbReference type="AlphaFoldDB" id="A0A1I8F2M1"/>
<dbReference type="Proteomes" id="UP000095280">
    <property type="component" value="Unplaced"/>
</dbReference>
<organism evidence="4 5">
    <name type="scientific">Macrostomum lignano</name>
    <dbReference type="NCBI Taxonomy" id="282301"/>
    <lineage>
        <taxon>Eukaryota</taxon>
        <taxon>Metazoa</taxon>
        <taxon>Spiralia</taxon>
        <taxon>Lophotrochozoa</taxon>
        <taxon>Platyhelminthes</taxon>
        <taxon>Rhabditophora</taxon>
        <taxon>Macrostomorpha</taxon>
        <taxon>Macrostomida</taxon>
        <taxon>Macrostomidae</taxon>
        <taxon>Macrostomum</taxon>
    </lineage>
</organism>
<evidence type="ECO:0000256" key="2">
    <source>
        <dbReference type="SAM" id="Phobius"/>
    </source>
</evidence>
<feature type="region of interest" description="Disordered" evidence="1">
    <location>
        <begin position="226"/>
        <end position="245"/>
    </location>
</feature>
<dbReference type="InterPro" id="IPR009288">
    <property type="entry name" value="AIG2-like_dom"/>
</dbReference>
<name>A0A1I8F2M1_9PLAT</name>